<dbReference type="Proteomes" id="UP000777784">
    <property type="component" value="Unassembled WGS sequence"/>
</dbReference>
<organism evidence="1 2">
    <name type="scientific">Eiseniibacteriota bacterium</name>
    <dbReference type="NCBI Taxonomy" id="2212470"/>
    <lineage>
        <taxon>Bacteria</taxon>
        <taxon>Candidatus Eiseniibacteriota</taxon>
    </lineage>
</organism>
<sequence>MTCNRFPVAHPRLQSGRENSNRARGLLILTILGVVLFSAGSAEVLASPLIYAFDAGGGFFVPLDSGNRSAYGTGAEFSFGFSPMLSTSGTWLMFEVGYMKSAGHEYWNDPTFEMPEDKYWLVPIRLGVRRDVLAESTSFPIKFCLGAGFQTILTGWKDGYGTSYKSPTFGLLLEIRPELTLSGPWGLWLSNRMTFLGDVTYEDSDIPEINYSANSLQIGLSYTVHR</sequence>
<reference evidence="1" key="1">
    <citation type="submission" date="2021-05" db="EMBL/GenBank/DDBJ databases">
        <title>Energy efficiency and biological interactions define the core microbiome of deep oligotrophic groundwater.</title>
        <authorList>
            <person name="Mehrshad M."/>
            <person name="Lopez-Fernandez M."/>
            <person name="Bell E."/>
            <person name="Bernier-Latmani R."/>
            <person name="Bertilsson S."/>
            <person name="Dopson M."/>
        </authorList>
    </citation>
    <scope>NUCLEOTIDE SEQUENCE</scope>
    <source>
        <strain evidence="1">Modern_marine.mb.64</strain>
    </source>
</reference>
<evidence type="ECO:0000313" key="2">
    <source>
        <dbReference type="Proteomes" id="UP000777784"/>
    </source>
</evidence>
<protein>
    <submittedName>
        <fullName evidence="1">Porin family protein</fullName>
    </submittedName>
</protein>
<comment type="caution">
    <text evidence="1">The sequence shown here is derived from an EMBL/GenBank/DDBJ whole genome shotgun (WGS) entry which is preliminary data.</text>
</comment>
<dbReference type="AlphaFoldDB" id="A0A948RWM9"/>
<accession>A0A948RWM9</accession>
<name>A0A948RWM9_UNCEI</name>
<evidence type="ECO:0000313" key="1">
    <source>
        <dbReference type="EMBL" id="MBU2690913.1"/>
    </source>
</evidence>
<proteinExistence type="predicted"/>
<gene>
    <name evidence="1" type="ORF">KJ970_08290</name>
</gene>
<dbReference type="EMBL" id="JAHJDP010000042">
    <property type="protein sequence ID" value="MBU2690913.1"/>
    <property type="molecule type" value="Genomic_DNA"/>
</dbReference>